<sequence length="105" mass="11291">MRIMKTMLPATMRDILEGMKSEEGMDDGFENYHHAYGGFPGRLGAYGGYPGGVGGYDEYPGGFGGHGYDGRYDAFPGGFNGHGFEDYGPFGVYAGCSGFGEYGFY</sequence>
<dbReference type="Proteomes" id="UP000800038">
    <property type="component" value="Unassembled WGS sequence"/>
</dbReference>
<dbReference type="EMBL" id="ML976006">
    <property type="protein sequence ID" value="KAF1945977.1"/>
    <property type="molecule type" value="Genomic_DNA"/>
</dbReference>
<evidence type="ECO:0000313" key="2">
    <source>
        <dbReference type="Proteomes" id="UP000800038"/>
    </source>
</evidence>
<reference evidence="1" key="1">
    <citation type="journal article" date="2020" name="Stud. Mycol.">
        <title>101 Dothideomycetes genomes: a test case for predicting lifestyles and emergence of pathogens.</title>
        <authorList>
            <person name="Haridas S."/>
            <person name="Albert R."/>
            <person name="Binder M."/>
            <person name="Bloem J."/>
            <person name="Labutti K."/>
            <person name="Salamov A."/>
            <person name="Andreopoulos B."/>
            <person name="Baker S."/>
            <person name="Barry K."/>
            <person name="Bills G."/>
            <person name="Bluhm B."/>
            <person name="Cannon C."/>
            <person name="Castanera R."/>
            <person name="Culley D."/>
            <person name="Daum C."/>
            <person name="Ezra D."/>
            <person name="Gonzalez J."/>
            <person name="Henrissat B."/>
            <person name="Kuo A."/>
            <person name="Liang C."/>
            <person name="Lipzen A."/>
            <person name="Lutzoni F."/>
            <person name="Magnuson J."/>
            <person name="Mondo S."/>
            <person name="Nolan M."/>
            <person name="Ohm R."/>
            <person name="Pangilinan J."/>
            <person name="Park H.-J."/>
            <person name="Ramirez L."/>
            <person name="Alfaro M."/>
            <person name="Sun H."/>
            <person name="Tritt A."/>
            <person name="Yoshinaga Y."/>
            <person name="Zwiers L.-H."/>
            <person name="Turgeon B."/>
            <person name="Goodwin S."/>
            <person name="Spatafora J."/>
            <person name="Crous P."/>
            <person name="Grigoriev I."/>
        </authorList>
    </citation>
    <scope>NUCLEOTIDE SEQUENCE</scope>
    <source>
        <strain evidence="1">CBS 161.51</strain>
    </source>
</reference>
<proteinExistence type="predicted"/>
<evidence type="ECO:0000313" key="1">
    <source>
        <dbReference type="EMBL" id="KAF1945977.1"/>
    </source>
</evidence>
<name>A0A6A5TAR3_9PLEO</name>
<dbReference type="AlphaFoldDB" id="A0A6A5TAR3"/>
<protein>
    <submittedName>
        <fullName evidence="1">Uncharacterized protein</fullName>
    </submittedName>
</protein>
<gene>
    <name evidence="1" type="ORF">EJ02DRAFT_419061</name>
</gene>
<organism evidence="1 2">
    <name type="scientific">Clathrospora elynae</name>
    <dbReference type="NCBI Taxonomy" id="706981"/>
    <lineage>
        <taxon>Eukaryota</taxon>
        <taxon>Fungi</taxon>
        <taxon>Dikarya</taxon>
        <taxon>Ascomycota</taxon>
        <taxon>Pezizomycotina</taxon>
        <taxon>Dothideomycetes</taxon>
        <taxon>Pleosporomycetidae</taxon>
        <taxon>Pleosporales</taxon>
        <taxon>Diademaceae</taxon>
        <taxon>Clathrospora</taxon>
    </lineage>
</organism>
<accession>A0A6A5TAR3</accession>
<keyword evidence="2" id="KW-1185">Reference proteome</keyword>